<keyword evidence="1" id="KW-0812">Transmembrane</keyword>
<feature type="transmembrane region" description="Helical" evidence="1">
    <location>
        <begin position="5"/>
        <end position="23"/>
    </location>
</feature>
<name>A0AAW8D7P5_9BURK</name>
<accession>A0AAW8D7P5</accession>
<reference evidence="2" key="1">
    <citation type="submission" date="2023-07" db="EMBL/GenBank/DDBJ databases">
        <title>Sorghum-associated microbial communities from plants grown in Nebraska, USA.</title>
        <authorList>
            <person name="Schachtman D."/>
        </authorList>
    </citation>
    <scope>NUCLEOTIDE SEQUENCE</scope>
    <source>
        <strain evidence="2">DS3754</strain>
    </source>
</reference>
<dbReference type="Proteomes" id="UP001242045">
    <property type="component" value="Unassembled WGS sequence"/>
</dbReference>
<dbReference type="EMBL" id="JAUSRD010000027">
    <property type="protein sequence ID" value="MDP9897381.1"/>
    <property type="molecule type" value="Genomic_DNA"/>
</dbReference>
<feature type="transmembrane region" description="Helical" evidence="1">
    <location>
        <begin position="35"/>
        <end position="59"/>
    </location>
</feature>
<sequence length="77" mass="8489">MSISIILIAVFFGLIYAVGYLGMPWLQVNAILDSWIAPVIASAIVMGAVIGVYVVFNFWQNRRTQIGRDATGSDLKR</sequence>
<comment type="caution">
    <text evidence="2">The sequence shown here is derived from an EMBL/GenBank/DDBJ whole genome shotgun (WGS) entry which is preliminary data.</text>
</comment>
<keyword evidence="1" id="KW-1133">Transmembrane helix</keyword>
<gene>
    <name evidence="2" type="ORF">J2W31_006525</name>
</gene>
<protein>
    <submittedName>
        <fullName evidence="2">Uncharacterized membrane protein (DUF485 family)</fullName>
    </submittedName>
</protein>
<evidence type="ECO:0000313" key="3">
    <source>
        <dbReference type="Proteomes" id="UP001242045"/>
    </source>
</evidence>
<keyword evidence="1" id="KW-0472">Membrane</keyword>
<organism evidence="2 3">
    <name type="scientific">Variovorax boronicumulans</name>
    <dbReference type="NCBI Taxonomy" id="436515"/>
    <lineage>
        <taxon>Bacteria</taxon>
        <taxon>Pseudomonadati</taxon>
        <taxon>Pseudomonadota</taxon>
        <taxon>Betaproteobacteria</taxon>
        <taxon>Burkholderiales</taxon>
        <taxon>Comamonadaceae</taxon>
        <taxon>Variovorax</taxon>
    </lineage>
</organism>
<dbReference type="AlphaFoldDB" id="A0AAW8D7P5"/>
<evidence type="ECO:0000256" key="1">
    <source>
        <dbReference type="SAM" id="Phobius"/>
    </source>
</evidence>
<evidence type="ECO:0000313" key="2">
    <source>
        <dbReference type="EMBL" id="MDP9897381.1"/>
    </source>
</evidence>
<dbReference type="RefSeq" id="WP_307687315.1">
    <property type="nucleotide sequence ID" value="NZ_JAUSRD010000027.1"/>
</dbReference>
<proteinExistence type="predicted"/>